<feature type="transmembrane region" description="Helical" evidence="1">
    <location>
        <begin position="52"/>
        <end position="71"/>
    </location>
</feature>
<keyword evidence="1" id="KW-0812">Transmembrane</keyword>
<keyword evidence="1" id="KW-1133">Transmembrane helix</keyword>
<name>A0AAE0K570_9PEZI</name>
<evidence type="ECO:0000313" key="3">
    <source>
        <dbReference type="Proteomes" id="UP001285441"/>
    </source>
</evidence>
<gene>
    <name evidence="2" type="ORF">B0H63DRAFT_514122</name>
</gene>
<dbReference type="Proteomes" id="UP001285441">
    <property type="component" value="Unassembled WGS sequence"/>
</dbReference>
<comment type="caution">
    <text evidence="2">The sequence shown here is derived from an EMBL/GenBank/DDBJ whole genome shotgun (WGS) entry which is preliminary data.</text>
</comment>
<accession>A0AAE0K570</accession>
<dbReference type="EMBL" id="JAULSW010000009">
    <property type="protein sequence ID" value="KAK3369865.1"/>
    <property type="molecule type" value="Genomic_DNA"/>
</dbReference>
<sequence>MQRFSPIILRRPLAARLLALPLAKRSMVVVQPRMIPEQKLASGRVLNMDNRSWAMFGGLGLLVGTAFWIFIKDAPEVQTLGSNTPAPAQFDGDAAVRLNSQENLPSMAEFQPR</sequence>
<reference evidence="2" key="1">
    <citation type="journal article" date="2023" name="Mol. Phylogenet. Evol.">
        <title>Genome-scale phylogeny and comparative genomics of the fungal order Sordariales.</title>
        <authorList>
            <person name="Hensen N."/>
            <person name="Bonometti L."/>
            <person name="Westerberg I."/>
            <person name="Brannstrom I.O."/>
            <person name="Guillou S."/>
            <person name="Cros-Aarteil S."/>
            <person name="Calhoun S."/>
            <person name="Haridas S."/>
            <person name="Kuo A."/>
            <person name="Mondo S."/>
            <person name="Pangilinan J."/>
            <person name="Riley R."/>
            <person name="LaButti K."/>
            <person name="Andreopoulos B."/>
            <person name="Lipzen A."/>
            <person name="Chen C."/>
            <person name="Yan M."/>
            <person name="Daum C."/>
            <person name="Ng V."/>
            <person name="Clum A."/>
            <person name="Steindorff A."/>
            <person name="Ohm R.A."/>
            <person name="Martin F."/>
            <person name="Silar P."/>
            <person name="Natvig D.O."/>
            <person name="Lalanne C."/>
            <person name="Gautier V."/>
            <person name="Ament-Velasquez S.L."/>
            <person name="Kruys A."/>
            <person name="Hutchinson M.I."/>
            <person name="Powell A.J."/>
            <person name="Barry K."/>
            <person name="Miller A.N."/>
            <person name="Grigoriev I.V."/>
            <person name="Debuchy R."/>
            <person name="Gladieux P."/>
            <person name="Hiltunen Thoren M."/>
            <person name="Johannesson H."/>
        </authorList>
    </citation>
    <scope>NUCLEOTIDE SEQUENCE</scope>
    <source>
        <strain evidence="2">CBS 232.78</strain>
    </source>
</reference>
<proteinExistence type="predicted"/>
<evidence type="ECO:0000256" key="1">
    <source>
        <dbReference type="SAM" id="Phobius"/>
    </source>
</evidence>
<dbReference type="AlphaFoldDB" id="A0AAE0K570"/>
<protein>
    <submittedName>
        <fullName evidence="2">Uncharacterized protein</fullName>
    </submittedName>
</protein>
<keyword evidence="1" id="KW-0472">Membrane</keyword>
<keyword evidence="3" id="KW-1185">Reference proteome</keyword>
<organism evidence="2 3">
    <name type="scientific">Podospora didyma</name>
    <dbReference type="NCBI Taxonomy" id="330526"/>
    <lineage>
        <taxon>Eukaryota</taxon>
        <taxon>Fungi</taxon>
        <taxon>Dikarya</taxon>
        <taxon>Ascomycota</taxon>
        <taxon>Pezizomycotina</taxon>
        <taxon>Sordariomycetes</taxon>
        <taxon>Sordariomycetidae</taxon>
        <taxon>Sordariales</taxon>
        <taxon>Podosporaceae</taxon>
        <taxon>Podospora</taxon>
    </lineage>
</organism>
<reference evidence="2" key="2">
    <citation type="submission" date="2023-06" db="EMBL/GenBank/DDBJ databases">
        <authorList>
            <consortium name="Lawrence Berkeley National Laboratory"/>
            <person name="Haridas S."/>
            <person name="Hensen N."/>
            <person name="Bonometti L."/>
            <person name="Westerberg I."/>
            <person name="Brannstrom I.O."/>
            <person name="Guillou S."/>
            <person name="Cros-Aarteil S."/>
            <person name="Calhoun S."/>
            <person name="Kuo A."/>
            <person name="Mondo S."/>
            <person name="Pangilinan J."/>
            <person name="Riley R."/>
            <person name="LaButti K."/>
            <person name="Andreopoulos B."/>
            <person name="Lipzen A."/>
            <person name="Chen C."/>
            <person name="Yanf M."/>
            <person name="Daum C."/>
            <person name="Ng V."/>
            <person name="Clum A."/>
            <person name="Steindorff A."/>
            <person name="Ohm R."/>
            <person name="Martin F."/>
            <person name="Silar P."/>
            <person name="Natvig D."/>
            <person name="Lalanne C."/>
            <person name="Gautier V."/>
            <person name="Ament-velasquez S.L."/>
            <person name="Kruys A."/>
            <person name="Hutchinson M.I."/>
            <person name="Powell A.J."/>
            <person name="Barry K."/>
            <person name="Miller A.N."/>
            <person name="Grigoriev I.V."/>
            <person name="Debuchy R."/>
            <person name="Gladieux P."/>
            <person name="Thoren M.H."/>
            <person name="Johannesson H."/>
        </authorList>
    </citation>
    <scope>NUCLEOTIDE SEQUENCE</scope>
    <source>
        <strain evidence="2">CBS 232.78</strain>
    </source>
</reference>
<evidence type="ECO:0000313" key="2">
    <source>
        <dbReference type="EMBL" id="KAK3369865.1"/>
    </source>
</evidence>